<accession>A0A1H6XVP6</accession>
<dbReference type="InterPro" id="IPR003439">
    <property type="entry name" value="ABC_transporter-like_ATP-bd"/>
</dbReference>
<reference evidence="7" key="1">
    <citation type="submission" date="2016-10" db="EMBL/GenBank/DDBJ databases">
        <authorList>
            <person name="Varghese N."/>
            <person name="Submissions S."/>
        </authorList>
    </citation>
    <scope>NUCLEOTIDE SEQUENCE [LARGE SCALE GENOMIC DNA]</scope>
    <source>
        <strain evidence="7">CGMCC 1.10218</strain>
    </source>
</reference>
<dbReference type="Pfam" id="PF00005">
    <property type="entry name" value="ABC_tran"/>
    <property type="match status" value="1"/>
</dbReference>
<keyword evidence="4 6" id="KW-0067">ATP-binding</keyword>
<gene>
    <name evidence="6" type="ORF">SAMN04488058_10668</name>
</gene>
<evidence type="ECO:0000313" key="6">
    <source>
        <dbReference type="EMBL" id="SEJ33101.1"/>
    </source>
</evidence>
<feature type="domain" description="ABC transporter" evidence="5">
    <location>
        <begin position="2"/>
        <end position="236"/>
    </location>
</feature>
<dbReference type="InterPro" id="IPR027417">
    <property type="entry name" value="P-loop_NTPase"/>
</dbReference>
<dbReference type="RefSeq" id="WP_092264263.1">
    <property type="nucleotide sequence ID" value="NZ_FNZA01000006.1"/>
</dbReference>
<dbReference type="AlphaFoldDB" id="A0A1H6XVP6"/>
<proteinExistence type="inferred from homology"/>
<dbReference type="GO" id="GO:0005524">
    <property type="term" value="F:ATP binding"/>
    <property type="evidence" value="ECO:0007669"/>
    <property type="project" value="UniProtKB-KW"/>
</dbReference>
<dbReference type="PANTHER" id="PTHR43117:SF4">
    <property type="entry name" value="OSMOPROTECTANT IMPORT ATP-BINDING PROTEIN OSMV"/>
    <property type="match status" value="1"/>
</dbReference>
<evidence type="ECO:0000313" key="7">
    <source>
        <dbReference type="Proteomes" id="UP000199223"/>
    </source>
</evidence>
<name>A0A1H6XVP6_9DEIO</name>
<dbReference type="InterPro" id="IPR003593">
    <property type="entry name" value="AAA+_ATPase"/>
</dbReference>
<dbReference type="SUPFAM" id="SSF52540">
    <property type="entry name" value="P-loop containing nucleoside triphosphate hydrolases"/>
    <property type="match status" value="1"/>
</dbReference>
<keyword evidence="3" id="KW-0547">Nucleotide-binding</keyword>
<sequence length="315" mass="33464">MIEFHDVTKTFGGPAVLENISLKVERGELMILIGPSGCGKSTLLRLVNRMLEPTSGEIRVGGENVGAQDPVGLRRRIGYVIQSVGLFPHLTVGENVELVPSISGVPKAVRGARARELLALMGLEPAQFAGRYPRQLSGGQQQRVGIARALAADPEYLLMDEPFSALDPITRANLQEQFLTLKREIGKTILFVTHDVDEALRLGDRVCVLSAGHVAQLGTPDELLRRPASAFVADFLGEGRELRALALRTVRDVMRPGLAAGTAAGQIPADLGADQALSRLLGQGDAALNVVDGVGQVIGTVRLSDFAALRDSGAA</sequence>
<dbReference type="PANTHER" id="PTHR43117">
    <property type="entry name" value="OSMOPROTECTANT IMPORT ATP-BINDING PROTEIN OSMV"/>
    <property type="match status" value="1"/>
</dbReference>
<dbReference type="GO" id="GO:0015697">
    <property type="term" value="P:quaternary ammonium group transport"/>
    <property type="evidence" value="ECO:0007669"/>
    <property type="project" value="UniProtKB-ARBA"/>
</dbReference>
<comment type="similarity">
    <text evidence="1">Belongs to the ABC transporter superfamily.</text>
</comment>
<dbReference type="Proteomes" id="UP000199223">
    <property type="component" value="Unassembled WGS sequence"/>
</dbReference>
<organism evidence="6 7">
    <name type="scientific">Deinococcus reticulitermitis</name>
    <dbReference type="NCBI Taxonomy" id="856736"/>
    <lineage>
        <taxon>Bacteria</taxon>
        <taxon>Thermotogati</taxon>
        <taxon>Deinococcota</taxon>
        <taxon>Deinococci</taxon>
        <taxon>Deinococcales</taxon>
        <taxon>Deinococcaceae</taxon>
        <taxon>Deinococcus</taxon>
    </lineage>
</organism>
<dbReference type="EMBL" id="FNZA01000006">
    <property type="protein sequence ID" value="SEJ33101.1"/>
    <property type="molecule type" value="Genomic_DNA"/>
</dbReference>
<protein>
    <submittedName>
        <fullName evidence="6">Osmoprotectant transport system ATP-binding protein</fullName>
    </submittedName>
</protein>
<dbReference type="PROSITE" id="PS00211">
    <property type="entry name" value="ABC_TRANSPORTER_1"/>
    <property type="match status" value="1"/>
</dbReference>
<evidence type="ECO:0000259" key="5">
    <source>
        <dbReference type="PROSITE" id="PS50893"/>
    </source>
</evidence>
<dbReference type="GO" id="GO:0016887">
    <property type="term" value="F:ATP hydrolysis activity"/>
    <property type="evidence" value="ECO:0007669"/>
    <property type="project" value="InterPro"/>
</dbReference>
<dbReference type="PROSITE" id="PS50893">
    <property type="entry name" value="ABC_TRANSPORTER_2"/>
    <property type="match status" value="1"/>
</dbReference>
<dbReference type="STRING" id="856736.SAMN04488058_10668"/>
<keyword evidence="7" id="KW-1185">Reference proteome</keyword>
<evidence type="ECO:0000256" key="1">
    <source>
        <dbReference type="ARBA" id="ARBA00005417"/>
    </source>
</evidence>
<dbReference type="Gene3D" id="3.40.50.300">
    <property type="entry name" value="P-loop containing nucleotide triphosphate hydrolases"/>
    <property type="match status" value="1"/>
</dbReference>
<evidence type="ECO:0000256" key="4">
    <source>
        <dbReference type="ARBA" id="ARBA00022840"/>
    </source>
</evidence>
<evidence type="ECO:0000256" key="2">
    <source>
        <dbReference type="ARBA" id="ARBA00022448"/>
    </source>
</evidence>
<evidence type="ECO:0000256" key="3">
    <source>
        <dbReference type="ARBA" id="ARBA00022741"/>
    </source>
</evidence>
<keyword evidence="2" id="KW-0813">Transport</keyword>
<dbReference type="InterPro" id="IPR017871">
    <property type="entry name" value="ABC_transporter-like_CS"/>
</dbReference>
<dbReference type="OrthoDB" id="61712at2"/>
<dbReference type="SMART" id="SM00382">
    <property type="entry name" value="AAA"/>
    <property type="match status" value="1"/>
</dbReference>
<dbReference type="FunFam" id="3.40.50.300:FF:000425">
    <property type="entry name" value="Probable ABC transporter, ATP-binding subunit"/>
    <property type="match status" value="1"/>
</dbReference>